<dbReference type="CDD" id="cd03487">
    <property type="entry name" value="RT_Bac_retron_II"/>
    <property type="match status" value="1"/>
</dbReference>
<keyword evidence="1" id="KW-0808">Transferase</keyword>
<evidence type="ECO:0000256" key="3">
    <source>
        <dbReference type="ARBA" id="ARBA00022723"/>
    </source>
</evidence>
<proteinExistence type="predicted"/>
<keyword evidence="4" id="KW-0460">Magnesium</keyword>
<gene>
    <name evidence="7" type="ORF">KP001_08560</name>
</gene>
<keyword evidence="8" id="KW-1185">Reference proteome</keyword>
<evidence type="ECO:0000256" key="2">
    <source>
        <dbReference type="ARBA" id="ARBA00022695"/>
    </source>
</evidence>
<protein>
    <submittedName>
        <fullName evidence="7">Reverse transcriptase family protein</fullName>
    </submittedName>
</protein>
<dbReference type="EMBL" id="CP077683">
    <property type="protein sequence ID" value="QXE92552.1"/>
    <property type="molecule type" value="Genomic_DNA"/>
</dbReference>
<organism evidence="7 8">
    <name type="scientific">Geomonas subterranea</name>
    <dbReference type="NCBI Taxonomy" id="2847989"/>
    <lineage>
        <taxon>Bacteria</taxon>
        <taxon>Pseudomonadati</taxon>
        <taxon>Thermodesulfobacteriota</taxon>
        <taxon>Desulfuromonadia</taxon>
        <taxon>Geobacterales</taxon>
        <taxon>Geobacteraceae</taxon>
        <taxon>Geomonas</taxon>
    </lineage>
</organism>
<evidence type="ECO:0000256" key="1">
    <source>
        <dbReference type="ARBA" id="ARBA00022679"/>
    </source>
</evidence>
<evidence type="ECO:0000313" key="8">
    <source>
        <dbReference type="Proteomes" id="UP000683559"/>
    </source>
</evidence>
<dbReference type="InterPro" id="IPR000123">
    <property type="entry name" value="Reverse_transcriptase_msDNA"/>
</dbReference>
<dbReference type="PROSITE" id="PS50878">
    <property type="entry name" value="RT_POL"/>
    <property type="match status" value="1"/>
</dbReference>
<sequence>MAQKNYDIKYDITQSPLYKLRSKKKLISLLNLGSLSDLKSIMRTDSPYRKFPIMSKGKLRPVEVPSRVLLPIHNRLFRLLKKIHLPSYLHSGVKGCSYLSNARAHRDRKEAYTLDIKKFYPSVTRAKVVTFFRETMKCEPDISAILANITTCDDHIPTGSSLSQVLAYLSCKEMFDALHDLSQEAGVTFTCYVDDLTFSGDRISKKWIYDRVKPMINKFGMRSHKDKHFRAGQVKEITGVIVDGCIVKVCNRMHQSIHKLTLQIAETEEPLLIDSLYDKLIGKLCAAGQIEERFKLQRVMATKTRRKLLGPKFGSSRIKLNNGNQEIRKKLTPILPSIWRPVDHLDESIPWD</sequence>
<keyword evidence="2" id="KW-0548">Nucleotidyltransferase</keyword>
<dbReference type="Proteomes" id="UP000683559">
    <property type="component" value="Chromosome"/>
</dbReference>
<accession>A0ABX8LLJ7</accession>
<evidence type="ECO:0000259" key="6">
    <source>
        <dbReference type="PROSITE" id="PS50878"/>
    </source>
</evidence>
<reference evidence="7 8" key="1">
    <citation type="submission" date="2021-06" db="EMBL/GenBank/DDBJ databases">
        <title>Gemonas diversity in paddy soil.</title>
        <authorList>
            <person name="Liu G."/>
        </authorList>
    </citation>
    <scope>NUCLEOTIDE SEQUENCE [LARGE SCALE GENOMIC DNA]</scope>
    <source>
        <strain evidence="7 8">RG2</strain>
    </source>
</reference>
<evidence type="ECO:0000313" key="7">
    <source>
        <dbReference type="EMBL" id="QXE92552.1"/>
    </source>
</evidence>
<dbReference type="RefSeq" id="WP_217289101.1">
    <property type="nucleotide sequence ID" value="NZ_CP077683.1"/>
</dbReference>
<keyword evidence="3" id="KW-0479">Metal-binding</keyword>
<feature type="domain" description="Reverse transcriptase" evidence="6">
    <location>
        <begin position="32"/>
        <end position="242"/>
    </location>
</feature>
<evidence type="ECO:0000256" key="5">
    <source>
        <dbReference type="ARBA" id="ARBA00022918"/>
    </source>
</evidence>
<evidence type="ECO:0000256" key="4">
    <source>
        <dbReference type="ARBA" id="ARBA00022842"/>
    </source>
</evidence>
<dbReference type="InterPro" id="IPR000477">
    <property type="entry name" value="RT_dom"/>
</dbReference>
<name>A0ABX8LLJ7_9BACT</name>
<dbReference type="GO" id="GO:0003964">
    <property type="term" value="F:RNA-directed DNA polymerase activity"/>
    <property type="evidence" value="ECO:0007669"/>
    <property type="project" value="UniProtKB-KW"/>
</dbReference>
<keyword evidence="5 7" id="KW-0695">RNA-directed DNA polymerase</keyword>